<dbReference type="AlphaFoldDB" id="A0A7J6LJQ1"/>
<proteinExistence type="predicted"/>
<dbReference type="InterPro" id="IPR011009">
    <property type="entry name" value="Kinase-like_dom_sf"/>
</dbReference>
<dbReference type="GO" id="GO:0004672">
    <property type="term" value="F:protein kinase activity"/>
    <property type="evidence" value="ECO:0007669"/>
    <property type="project" value="InterPro"/>
</dbReference>
<dbReference type="Proteomes" id="UP000591131">
    <property type="component" value="Unassembled WGS sequence"/>
</dbReference>
<dbReference type="PROSITE" id="PS50011">
    <property type="entry name" value="PROTEIN_KINASE_DOM"/>
    <property type="match status" value="1"/>
</dbReference>
<dbReference type="SMART" id="SM00220">
    <property type="entry name" value="S_TKc"/>
    <property type="match status" value="1"/>
</dbReference>
<dbReference type="PANTHER" id="PTHR24055">
    <property type="entry name" value="MITOGEN-ACTIVATED PROTEIN KINASE"/>
    <property type="match status" value="1"/>
</dbReference>
<feature type="binding site" evidence="3">
    <location>
        <position position="142"/>
    </location>
    <ligand>
        <name>ATP</name>
        <dbReference type="ChEBI" id="CHEBI:30616"/>
    </ligand>
</feature>
<reference evidence="5 6" key="1">
    <citation type="submission" date="2020-04" db="EMBL/GenBank/DDBJ databases">
        <title>Perkinsus chesapeaki whole genome sequence.</title>
        <authorList>
            <person name="Bogema D.R."/>
        </authorList>
    </citation>
    <scope>NUCLEOTIDE SEQUENCE [LARGE SCALE GENOMIC DNA]</scope>
    <source>
        <strain evidence="5">ATCC PRA-425</strain>
    </source>
</reference>
<evidence type="ECO:0000259" key="4">
    <source>
        <dbReference type="PROSITE" id="PS50011"/>
    </source>
</evidence>
<keyword evidence="5" id="KW-0808">Transferase</keyword>
<dbReference type="Gene3D" id="3.30.200.20">
    <property type="entry name" value="Phosphorylase Kinase, domain 1"/>
    <property type="match status" value="1"/>
</dbReference>
<organism evidence="5 6">
    <name type="scientific">Perkinsus chesapeaki</name>
    <name type="common">Clam parasite</name>
    <name type="synonym">Perkinsus andrewsi</name>
    <dbReference type="NCBI Taxonomy" id="330153"/>
    <lineage>
        <taxon>Eukaryota</taxon>
        <taxon>Sar</taxon>
        <taxon>Alveolata</taxon>
        <taxon>Perkinsozoa</taxon>
        <taxon>Perkinsea</taxon>
        <taxon>Perkinsida</taxon>
        <taxon>Perkinsidae</taxon>
        <taxon>Perkinsus</taxon>
    </lineage>
</organism>
<dbReference type="InterPro" id="IPR050117">
    <property type="entry name" value="MAPK"/>
</dbReference>
<keyword evidence="5" id="KW-0418">Kinase</keyword>
<dbReference type="InterPro" id="IPR008271">
    <property type="entry name" value="Ser/Thr_kinase_AS"/>
</dbReference>
<dbReference type="Pfam" id="PF00069">
    <property type="entry name" value="Pkinase"/>
    <property type="match status" value="1"/>
</dbReference>
<evidence type="ECO:0000256" key="2">
    <source>
        <dbReference type="ARBA" id="ARBA00022840"/>
    </source>
</evidence>
<evidence type="ECO:0000256" key="3">
    <source>
        <dbReference type="PROSITE-ProRule" id="PRU10141"/>
    </source>
</evidence>
<dbReference type="Gene3D" id="1.10.510.10">
    <property type="entry name" value="Transferase(Phosphotransferase) domain 1"/>
    <property type="match status" value="1"/>
</dbReference>
<evidence type="ECO:0000256" key="1">
    <source>
        <dbReference type="ARBA" id="ARBA00022741"/>
    </source>
</evidence>
<dbReference type="InterPro" id="IPR017441">
    <property type="entry name" value="Protein_kinase_ATP_BS"/>
</dbReference>
<sequence>MSNTYGLAYKEEEEEPATVCCCPSPSDSCAPTTCGGPSPYASSSGEDTSDAKYFHPGDVTAGKRKLPSLVQLPISKRPRVTKKKLVRHGINYVTFQTESGRSIPLDCRYTDVKVIGTGSYGTVLRARDTHTMGTDSEEVAVKHTVLVEDKLDVDDWPDIVRIIREVELLRDFHHNNILSLVDIFPQPPAYAMTSIGIVTPLYKGGTLATYQPRSLAQVMAFTRQVLSALAFMHGHNVLHRDVKRDNIFVSKDGSSVVLGDFGLARAPPHALARLSTPYQSVPGDRISARSSTTATAELMTTRIVTAPYRAPELLLNHDDYDGRIDVYATGCVLTELIFAPGNGRSHLFKHEDTNNKDLEYQYTRDCLAQQLVMDCLLSGLDDPADEAIEDVIDSLCDWLDAGPRPKYMRHFRGLTVSEDLRGATLRGSCNVQKVREKFAIVQARDPGDLVTPILRSLLTFDPRERPQSEEVLLEFDEIFNTDLGGSSGPGQYNGPLEDDLEAEIEAGLPHSSTRYVCAKEILWNVMLECRKTIAGSTGTVGARRVTDIFEHDRLMAGKDIFHIHKLADELSLKYISRSSSPSAG</sequence>
<accession>A0A7J6LJQ1</accession>
<protein>
    <submittedName>
        <fullName evidence="5">Mitogen-activated protein kinase</fullName>
    </submittedName>
</protein>
<dbReference type="GO" id="GO:0005524">
    <property type="term" value="F:ATP binding"/>
    <property type="evidence" value="ECO:0007669"/>
    <property type="project" value="UniProtKB-UniRule"/>
</dbReference>
<dbReference type="PROSITE" id="PS00107">
    <property type="entry name" value="PROTEIN_KINASE_ATP"/>
    <property type="match status" value="1"/>
</dbReference>
<keyword evidence="1 3" id="KW-0547">Nucleotide-binding</keyword>
<name>A0A7J6LJQ1_PERCH</name>
<keyword evidence="2 3" id="KW-0067">ATP-binding</keyword>
<keyword evidence="6" id="KW-1185">Reference proteome</keyword>
<evidence type="ECO:0000313" key="5">
    <source>
        <dbReference type="EMBL" id="KAF4659383.1"/>
    </source>
</evidence>
<dbReference type="InterPro" id="IPR000719">
    <property type="entry name" value="Prot_kinase_dom"/>
</dbReference>
<dbReference type="PROSITE" id="PS00108">
    <property type="entry name" value="PROTEIN_KINASE_ST"/>
    <property type="match status" value="1"/>
</dbReference>
<gene>
    <name evidence="5" type="primary">MAPK7</name>
    <name evidence="5" type="ORF">FOL47_007599</name>
</gene>
<dbReference type="OrthoDB" id="413582at2759"/>
<comment type="caution">
    <text evidence="5">The sequence shown here is derived from an EMBL/GenBank/DDBJ whole genome shotgun (WGS) entry which is preliminary data.</text>
</comment>
<dbReference type="SUPFAM" id="SSF56112">
    <property type="entry name" value="Protein kinase-like (PK-like)"/>
    <property type="match status" value="1"/>
</dbReference>
<dbReference type="EMBL" id="JAAPAO010000454">
    <property type="protein sequence ID" value="KAF4659383.1"/>
    <property type="molecule type" value="Genomic_DNA"/>
</dbReference>
<evidence type="ECO:0000313" key="6">
    <source>
        <dbReference type="Proteomes" id="UP000591131"/>
    </source>
</evidence>
<feature type="domain" description="Protein kinase" evidence="4">
    <location>
        <begin position="109"/>
        <end position="479"/>
    </location>
</feature>